<dbReference type="Pfam" id="PF08314">
    <property type="entry name" value="Sec39"/>
    <property type="match status" value="1"/>
</dbReference>
<dbReference type="GO" id="GO:0005783">
    <property type="term" value="C:endoplasmic reticulum"/>
    <property type="evidence" value="ECO:0007669"/>
    <property type="project" value="UniProtKB-SubCell"/>
</dbReference>
<keyword evidence="2" id="KW-0813">Transport</keyword>
<name>A0A8E2E705_9PEZI</name>
<evidence type="ECO:0000256" key="3">
    <source>
        <dbReference type="ARBA" id="ARBA00022824"/>
    </source>
</evidence>
<reference evidence="7 8" key="1">
    <citation type="journal article" date="2016" name="Nat. Commun.">
        <title>Ectomycorrhizal ecology is imprinted in the genome of the dominant symbiotic fungus Cenococcum geophilum.</title>
        <authorList>
            <consortium name="DOE Joint Genome Institute"/>
            <person name="Peter M."/>
            <person name="Kohler A."/>
            <person name="Ohm R.A."/>
            <person name="Kuo A."/>
            <person name="Krutzmann J."/>
            <person name="Morin E."/>
            <person name="Arend M."/>
            <person name="Barry K.W."/>
            <person name="Binder M."/>
            <person name="Choi C."/>
            <person name="Clum A."/>
            <person name="Copeland A."/>
            <person name="Grisel N."/>
            <person name="Haridas S."/>
            <person name="Kipfer T."/>
            <person name="LaButti K."/>
            <person name="Lindquist E."/>
            <person name="Lipzen A."/>
            <person name="Maire R."/>
            <person name="Meier B."/>
            <person name="Mihaltcheva S."/>
            <person name="Molinier V."/>
            <person name="Murat C."/>
            <person name="Poggeler S."/>
            <person name="Quandt C.A."/>
            <person name="Sperisen C."/>
            <person name="Tritt A."/>
            <person name="Tisserant E."/>
            <person name="Crous P.W."/>
            <person name="Henrissat B."/>
            <person name="Nehls U."/>
            <person name="Egli S."/>
            <person name="Spatafora J.W."/>
            <person name="Grigoriev I.V."/>
            <person name="Martin F.M."/>
        </authorList>
    </citation>
    <scope>NUCLEOTIDE SEQUENCE [LARGE SCALE GENOMIC DNA]</scope>
    <source>
        <strain evidence="7 8">CBS 459.81</strain>
    </source>
</reference>
<organism evidence="7 8">
    <name type="scientific">Lepidopterella palustris CBS 459.81</name>
    <dbReference type="NCBI Taxonomy" id="1314670"/>
    <lineage>
        <taxon>Eukaryota</taxon>
        <taxon>Fungi</taxon>
        <taxon>Dikarya</taxon>
        <taxon>Ascomycota</taxon>
        <taxon>Pezizomycotina</taxon>
        <taxon>Dothideomycetes</taxon>
        <taxon>Pleosporomycetidae</taxon>
        <taxon>Mytilinidiales</taxon>
        <taxon>Argynnaceae</taxon>
        <taxon>Lepidopterella</taxon>
    </lineage>
</organism>
<feature type="compositionally biased region" description="Polar residues" evidence="5">
    <location>
        <begin position="725"/>
        <end position="737"/>
    </location>
</feature>
<dbReference type="PANTHER" id="PTHR40787">
    <property type="entry name" value="SECRETED PROTEIN"/>
    <property type="match status" value="1"/>
</dbReference>
<protein>
    <submittedName>
        <fullName evidence="7">Secretory pathway Sec39</fullName>
    </submittedName>
</protein>
<dbReference type="AlphaFoldDB" id="A0A8E2E705"/>
<evidence type="ECO:0000256" key="4">
    <source>
        <dbReference type="ARBA" id="ARBA00022927"/>
    </source>
</evidence>
<keyword evidence="8" id="KW-1185">Reference proteome</keyword>
<evidence type="ECO:0000256" key="2">
    <source>
        <dbReference type="ARBA" id="ARBA00022448"/>
    </source>
</evidence>
<comment type="subcellular location">
    <subcellularLocation>
        <location evidence="1">Endoplasmic reticulum</location>
    </subcellularLocation>
</comment>
<evidence type="ECO:0000313" key="7">
    <source>
        <dbReference type="EMBL" id="OCK78546.1"/>
    </source>
</evidence>
<keyword evidence="3" id="KW-0256">Endoplasmic reticulum</keyword>
<dbReference type="OrthoDB" id="3434013at2759"/>
<feature type="region of interest" description="Disordered" evidence="5">
    <location>
        <begin position="897"/>
        <end position="942"/>
    </location>
</feature>
<dbReference type="EMBL" id="KV745053">
    <property type="protein sequence ID" value="OCK78546.1"/>
    <property type="molecule type" value="Genomic_DNA"/>
</dbReference>
<dbReference type="PANTHER" id="PTHR40787:SF3">
    <property type="entry name" value="PROTEIN TRANSPORT PROTEIN SEC39"/>
    <property type="match status" value="1"/>
</dbReference>
<evidence type="ECO:0000256" key="1">
    <source>
        <dbReference type="ARBA" id="ARBA00004240"/>
    </source>
</evidence>
<dbReference type="InterPro" id="IPR013244">
    <property type="entry name" value="Sec39_domain"/>
</dbReference>
<accession>A0A8E2E705</accession>
<feature type="region of interest" description="Disordered" evidence="5">
    <location>
        <begin position="720"/>
        <end position="753"/>
    </location>
</feature>
<keyword evidence="4" id="KW-0653">Protein transport</keyword>
<gene>
    <name evidence="7" type="ORF">K432DRAFT_444558</name>
</gene>
<feature type="domain" description="Sec39" evidence="6">
    <location>
        <begin position="13"/>
        <end position="837"/>
    </location>
</feature>
<evidence type="ECO:0000259" key="6">
    <source>
        <dbReference type="Pfam" id="PF08314"/>
    </source>
</evidence>
<dbReference type="GO" id="GO:0006890">
    <property type="term" value="P:retrograde vesicle-mediated transport, Golgi to endoplasmic reticulum"/>
    <property type="evidence" value="ECO:0007669"/>
    <property type="project" value="InterPro"/>
</dbReference>
<sequence>MAEAQQLSIPHCVLLAVHYATESNINALRTLTPSRQDAFEPDLTLRILLTYLPESIEPSSYTTYIHETVTRIYLEKRETVSPLDISSVKDLSDKQARKRLHKLHLIPLAHPSCPPDIFQDSLTLFLIHRAHRIDAETGLLDIVPQLVVPFLDQSEYLRTWFISTVLPLLRLGYEYYPEISAPSLETFVQLTGTKAVETLLSNVQQSNRDGSSDTNIPARDMRGLVGPWMYGHNERKRRKLNKTQRGSATSGVQEHITVASLDGASASSEVELEIDEDWECLFAWFVKMAANNFPLVTTAIEEWDGPSDVDLGGYEVGHPYRDEELQRRLELRYAQSAFASAYAVEANSPETIERAHALLVRLAALMDFEPPPGLATSVELLPKVDTSSPVLQEISTTVLQPDILLRPDNPLTKPDLHTFRLLQMFVYSAYLLAGVRHRVSIINVARLRFYSDDNEQFTLLQRILHTLTTGPKKDEEHWMLMRKRLLWLWNWGMDAEDERAFLGAGVFGKIERGVFEREILRAFVDTAHYTLVNKVYLQSPEHHRISRNEIEKVILTAAMHYYDNASNGNRTRGGMKKASDIITAFDTYFPISLAFRQSKALLSATHALSSYSLTLQHGVPFQPVNIRVSTDPLSLLEKVLDQNPRSYTHLDNLISIGQNLAISAAPILSDGTSELQPSPDDIEHLKTAAERRVIGMAIEGALAEDDFETAYSYVVNRLTPPSIPAHQSNTSAPTSRRPSIAPGHLISRRRREKDEDDISWRAAFLAGRHRSSPMSTSHTSAGSTAPPGLRRLEQRMELLSQALLLAPPSHLPEVLGVWQDCEVEMTKLLAHENDVEQRFNDQADRKLPGSFASETIAVQPRREVGRGAVEEAPMGLFDVARGAAAAFSRSAFPLHGAATSGRGAGGAPKESGSGHARISSDLGSDTGSIGGSEESGRVRKRDMVANAVTGGLASGLGWVLGATPVQNQRD</sequence>
<proteinExistence type="predicted"/>
<evidence type="ECO:0000256" key="5">
    <source>
        <dbReference type="SAM" id="MobiDB-lite"/>
    </source>
</evidence>
<evidence type="ECO:0000313" key="8">
    <source>
        <dbReference type="Proteomes" id="UP000250266"/>
    </source>
</evidence>
<dbReference type="GO" id="GO:0015031">
    <property type="term" value="P:protein transport"/>
    <property type="evidence" value="ECO:0007669"/>
    <property type="project" value="UniProtKB-KW"/>
</dbReference>
<dbReference type="Proteomes" id="UP000250266">
    <property type="component" value="Unassembled WGS sequence"/>
</dbReference>